<name>A0ABT3ZTF9_9BURK</name>
<evidence type="ECO:0008006" key="3">
    <source>
        <dbReference type="Google" id="ProtNLM"/>
    </source>
</evidence>
<gene>
    <name evidence="1" type="ORF">OVY01_21580</name>
</gene>
<dbReference type="Gene3D" id="3.40.50.150">
    <property type="entry name" value="Vaccinia Virus protein VP39"/>
    <property type="match status" value="1"/>
</dbReference>
<proteinExistence type="predicted"/>
<organism evidence="1 2">
    <name type="scientific">Robbsia betulipollinis</name>
    <dbReference type="NCBI Taxonomy" id="2981849"/>
    <lineage>
        <taxon>Bacteria</taxon>
        <taxon>Pseudomonadati</taxon>
        <taxon>Pseudomonadota</taxon>
        <taxon>Betaproteobacteria</taxon>
        <taxon>Burkholderiales</taxon>
        <taxon>Burkholderiaceae</taxon>
        <taxon>Robbsia</taxon>
    </lineage>
</organism>
<protein>
    <recommendedName>
        <fullName evidence="3">Methyltransferase</fullName>
    </recommendedName>
</protein>
<reference evidence="1" key="1">
    <citation type="submission" date="2022-11" db="EMBL/GenBank/DDBJ databases">
        <title>Robbsia betulipollinis sp. nov., isolated from pollen of birch (Betula pendula).</title>
        <authorList>
            <person name="Shi H."/>
            <person name="Ambika Manirajan B."/>
            <person name="Ratering S."/>
            <person name="Geissler-Plaum R."/>
            <person name="Schnell S."/>
        </authorList>
    </citation>
    <scope>NUCLEOTIDE SEQUENCE</scope>
    <source>
        <strain evidence="1">Bb-Pol-6</strain>
    </source>
</reference>
<dbReference type="InterPro" id="IPR029063">
    <property type="entry name" value="SAM-dependent_MTases_sf"/>
</dbReference>
<sequence length="157" mass="16900">MATAPSVYGKVVIVPFAPPGFTDIRPPGGADLVLTFRNVHNWLKAGTSDAVFAAMFAALKPGGTLGVVEHRARPGTSLQKMIDTGYMTEDYVIQCAQAAGFKLVSRSEINANPKDTTDHPNGVWSLPPGLAGGATDRQRFVDIGESDRMTLRFERPR</sequence>
<keyword evidence="2" id="KW-1185">Reference proteome</keyword>
<dbReference type="SUPFAM" id="SSF53335">
    <property type="entry name" value="S-adenosyl-L-methionine-dependent methyltransferases"/>
    <property type="match status" value="1"/>
</dbReference>
<comment type="caution">
    <text evidence="1">The sequence shown here is derived from an EMBL/GenBank/DDBJ whole genome shotgun (WGS) entry which is preliminary data.</text>
</comment>
<evidence type="ECO:0000313" key="2">
    <source>
        <dbReference type="Proteomes" id="UP001082899"/>
    </source>
</evidence>
<dbReference type="RefSeq" id="WP_267849666.1">
    <property type="nucleotide sequence ID" value="NZ_JAPMXC010000012.1"/>
</dbReference>
<dbReference type="EMBL" id="JAPMXC010000012">
    <property type="protein sequence ID" value="MCY0389737.1"/>
    <property type="molecule type" value="Genomic_DNA"/>
</dbReference>
<dbReference type="Proteomes" id="UP001082899">
    <property type="component" value="Unassembled WGS sequence"/>
</dbReference>
<evidence type="ECO:0000313" key="1">
    <source>
        <dbReference type="EMBL" id="MCY0389737.1"/>
    </source>
</evidence>
<accession>A0ABT3ZTF9</accession>